<evidence type="ECO:0000313" key="2">
    <source>
        <dbReference type="EMBL" id="CDS21868.1"/>
    </source>
</evidence>
<feature type="signal peptide" evidence="1">
    <location>
        <begin position="1"/>
        <end position="18"/>
    </location>
</feature>
<dbReference type="WBParaSite" id="EgrG_000079600">
    <property type="protein sequence ID" value="EgrG_000079600"/>
    <property type="gene ID" value="EgrG_000079600"/>
</dbReference>
<accession>A0A068WTT3</accession>
<feature type="chain" id="PRO_5035983488" evidence="1">
    <location>
        <begin position="19"/>
        <end position="106"/>
    </location>
</feature>
<dbReference type="OrthoDB" id="6271423at2759"/>
<dbReference type="EMBL" id="LK028585">
    <property type="protein sequence ID" value="CDS21868.1"/>
    <property type="molecule type" value="Genomic_DNA"/>
</dbReference>
<evidence type="ECO:0000256" key="1">
    <source>
        <dbReference type="SAM" id="SignalP"/>
    </source>
</evidence>
<evidence type="ECO:0000313" key="3">
    <source>
        <dbReference type="Proteomes" id="UP000492820"/>
    </source>
</evidence>
<proteinExistence type="predicted"/>
<keyword evidence="1" id="KW-0732">Signal</keyword>
<name>A0A068WTT3_ECHGR</name>
<reference evidence="4" key="3">
    <citation type="submission" date="2020-10" db="UniProtKB">
        <authorList>
            <consortium name="WormBaseParasite"/>
        </authorList>
    </citation>
    <scope>IDENTIFICATION</scope>
</reference>
<organism evidence="2">
    <name type="scientific">Echinococcus granulosus</name>
    <name type="common">Hydatid tapeworm</name>
    <dbReference type="NCBI Taxonomy" id="6210"/>
    <lineage>
        <taxon>Eukaryota</taxon>
        <taxon>Metazoa</taxon>
        <taxon>Spiralia</taxon>
        <taxon>Lophotrochozoa</taxon>
        <taxon>Platyhelminthes</taxon>
        <taxon>Cestoda</taxon>
        <taxon>Eucestoda</taxon>
        <taxon>Cyclophyllidea</taxon>
        <taxon>Taeniidae</taxon>
        <taxon>Echinococcus</taxon>
        <taxon>Echinococcus granulosus group</taxon>
    </lineage>
</organism>
<evidence type="ECO:0000313" key="4">
    <source>
        <dbReference type="WBParaSite" id="EgrG_000079600"/>
    </source>
</evidence>
<reference evidence="2" key="2">
    <citation type="submission" date="2014-06" db="EMBL/GenBank/DDBJ databases">
        <authorList>
            <person name="Aslett M."/>
        </authorList>
    </citation>
    <scope>NUCLEOTIDE SEQUENCE</scope>
</reference>
<dbReference type="AlphaFoldDB" id="A0A068WTT3"/>
<dbReference type="Proteomes" id="UP000492820">
    <property type="component" value="Unassembled WGS sequence"/>
</dbReference>
<gene>
    <name evidence="2" type="ORF">EgrG_000079600</name>
</gene>
<sequence length="106" mass="11963">MSAYLLAILFLTTTLAVASDSSKDLGEFRDCVKVCSDQYWKCLEQVGNLWKDFAKNRRKIFPIINACCMKKARREDASPEDSFAACTRIRCGALLFGCQIVKNRKG</sequence>
<reference evidence="2 3" key="1">
    <citation type="journal article" date="2013" name="Nature">
        <title>The genomes of four tapeworm species reveal adaptations to parasitism.</title>
        <authorList>
            <person name="Tsai I.J."/>
            <person name="Zarowiecki M."/>
            <person name="Holroyd N."/>
            <person name="Garciarrubio A."/>
            <person name="Sanchez-Flores A."/>
            <person name="Brooks K.L."/>
            <person name="Tracey A."/>
            <person name="Bobes R.J."/>
            <person name="Fragoso G."/>
            <person name="Sciutto E."/>
            <person name="Aslett M."/>
            <person name="Beasley H."/>
            <person name="Bennett H.M."/>
            <person name="Cai J."/>
            <person name="Camicia F."/>
            <person name="Clark R."/>
            <person name="Cucher M."/>
            <person name="De Silva N."/>
            <person name="Day T.A."/>
            <person name="Deplazes P."/>
            <person name="Estrada K."/>
            <person name="Fernandez C."/>
            <person name="Holland P.W."/>
            <person name="Hou J."/>
            <person name="Hu S."/>
            <person name="Huckvale T."/>
            <person name="Hung S.S."/>
            <person name="Kamenetzky L."/>
            <person name="Keane J.A."/>
            <person name="Kiss F."/>
            <person name="Koziol U."/>
            <person name="Lambert O."/>
            <person name="Liu K."/>
            <person name="Luo X."/>
            <person name="Luo Y."/>
            <person name="Macchiaroli N."/>
            <person name="Nichol S."/>
            <person name="Paps J."/>
            <person name="Parkinson J."/>
            <person name="Pouchkina-Stantcheva N."/>
            <person name="Riddiford N."/>
            <person name="Rosenzvit M."/>
            <person name="Salinas G."/>
            <person name="Wasmuth J.D."/>
            <person name="Zamanian M."/>
            <person name="Zheng Y."/>
            <person name="Cai X."/>
            <person name="Soberon X."/>
            <person name="Olson P.D."/>
            <person name="Laclette J.P."/>
            <person name="Brehm K."/>
            <person name="Berriman M."/>
            <person name="Garciarrubio A."/>
            <person name="Bobes R.J."/>
            <person name="Fragoso G."/>
            <person name="Sanchez-Flores A."/>
            <person name="Estrada K."/>
            <person name="Cevallos M.A."/>
            <person name="Morett E."/>
            <person name="Gonzalez V."/>
            <person name="Portillo T."/>
            <person name="Ochoa-Leyva A."/>
            <person name="Jose M.V."/>
            <person name="Sciutto E."/>
            <person name="Landa A."/>
            <person name="Jimenez L."/>
            <person name="Valdes V."/>
            <person name="Carrero J.C."/>
            <person name="Larralde C."/>
            <person name="Morales-Montor J."/>
            <person name="Limon-Lason J."/>
            <person name="Soberon X."/>
            <person name="Laclette J.P."/>
        </authorList>
    </citation>
    <scope>NUCLEOTIDE SEQUENCE [LARGE SCALE GENOMIC DNA]</scope>
</reference>
<protein>
    <submittedName>
        <fullName evidence="2 4">Expressed conserved protein</fullName>
    </submittedName>
</protein>